<feature type="compositionally biased region" description="Acidic residues" evidence="2">
    <location>
        <begin position="183"/>
        <end position="192"/>
    </location>
</feature>
<feature type="compositionally biased region" description="Polar residues" evidence="2">
    <location>
        <begin position="373"/>
        <end position="389"/>
    </location>
</feature>
<comment type="caution">
    <text evidence="3">The sequence shown here is derived from an EMBL/GenBank/DDBJ whole genome shotgun (WGS) entry which is preliminary data.</text>
</comment>
<feature type="compositionally biased region" description="Basic and acidic residues" evidence="2">
    <location>
        <begin position="355"/>
        <end position="371"/>
    </location>
</feature>
<feature type="coiled-coil region" evidence="1">
    <location>
        <begin position="75"/>
        <end position="102"/>
    </location>
</feature>
<evidence type="ECO:0000256" key="2">
    <source>
        <dbReference type="SAM" id="MobiDB-lite"/>
    </source>
</evidence>
<name>A0AAN6F4L3_EXODE</name>
<keyword evidence="1" id="KW-0175">Coiled coil</keyword>
<protein>
    <recommendedName>
        <fullName evidence="5">t-SNARE coiled-coil homology domain-containing protein</fullName>
    </recommendedName>
</protein>
<feature type="region of interest" description="Disordered" evidence="2">
    <location>
        <begin position="175"/>
        <end position="200"/>
    </location>
</feature>
<organism evidence="3 4">
    <name type="scientific">Exophiala dermatitidis</name>
    <name type="common">Black yeast-like fungus</name>
    <name type="synonym">Wangiella dermatitidis</name>
    <dbReference type="NCBI Taxonomy" id="5970"/>
    <lineage>
        <taxon>Eukaryota</taxon>
        <taxon>Fungi</taxon>
        <taxon>Dikarya</taxon>
        <taxon>Ascomycota</taxon>
        <taxon>Pezizomycotina</taxon>
        <taxon>Eurotiomycetes</taxon>
        <taxon>Chaetothyriomycetidae</taxon>
        <taxon>Chaetothyriales</taxon>
        <taxon>Herpotrichiellaceae</taxon>
        <taxon>Exophiala</taxon>
    </lineage>
</organism>
<evidence type="ECO:0000256" key="1">
    <source>
        <dbReference type="SAM" id="Coils"/>
    </source>
</evidence>
<dbReference type="AlphaFoldDB" id="A0AAN6F4L3"/>
<evidence type="ECO:0000313" key="3">
    <source>
        <dbReference type="EMBL" id="KAJ8996274.1"/>
    </source>
</evidence>
<feature type="region of interest" description="Disordered" evidence="2">
    <location>
        <begin position="247"/>
        <end position="298"/>
    </location>
</feature>
<feature type="region of interest" description="Disordered" evidence="2">
    <location>
        <begin position="347"/>
        <end position="389"/>
    </location>
</feature>
<feature type="region of interest" description="Disordered" evidence="2">
    <location>
        <begin position="310"/>
        <end position="334"/>
    </location>
</feature>
<accession>A0AAN6F4L3</accession>
<dbReference type="Gene3D" id="3.90.20.10">
    <property type="match status" value="1"/>
</dbReference>
<evidence type="ECO:0008006" key="5">
    <source>
        <dbReference type="Google" id="ProtNLM"/>
    </source>
</evidence>
<proteinExistence type="predicted"/>
<gene>
    <name evidence="3" type="ORF">HRR80_001005</name>
</gene>
<reference evidence="3" key="1">
    <citation type="submission" date="2023-01" db="EMBL/GenBank/DDBJ databases">
        <title>Exophiala dermititidis isolated from Cystic Fibrosis Patient.</title>
        <authorList>
            <person name="Kurbessoian T."/>
            <person name="Crocker A."/>
            <person name="Murante D."/>
            <person name="Hogan D.A."/>
            <person name="Stajich J.E."/>
        </authorList>
    </citation>
    <scope>NUCLEOTIDE SEQUENCE</scope>
    <source>
        <strain evidence="3">Ex8</strain>
    </source>
</reference>
<dbReference type="EMBL" id="JAJGCB010000001">
    <property type="protein sequence ID" value="KAJ8996274.1"/>
    <property type="molecule type" value="Genomic_DNA"/>
</dbReference>
<sequence>MSTQQIVEAALDRRDNGIRREFRNVDERLERLEIKVDEQSRQVDERFLKVDERFNEVDERFNKVDERFNKVDERFNKVDEQISQLHDQMNQLHNQMNQFMRLSTAQSTNPRAARARDKVLPVPIFSASSPSQLSFPSPKHFPSNVHQFWDLRKKVDKLTYLCHFYNITGEEIAGNVSPQSECSDTDEEDDDNSSSRSQAMPRLREMVVDHTMKALSCLAGPLLLDYERISYNMEIITDLKKIGAQREEKGVKRGAASEETSSNSDKLPDRRKRLTTDPPARVAGQGHEDRAAAHTTKQSLLPEIPWADYVAEPRDPSTPSEKSHVRWASHSTSPGKRRFLKDCWPYSEAQAVPDPEARSDTRTDMHEKDAIKQGTQHSSVKSDGSTVPFSQTPLAFKLAAERLKQKGRPGGSN</sequence>
<dbReference type="Proteomes" id="UP001161757">
    <property type="component" value="Unassembled WGS sequence"/>
</dbReference>
<evidence type="ECO:0000313" key="4">
    <source>
        <dbReference type="Proteomes" id="UP001161757"/>
    </source>
</evidence>